<proteinExistence type="inferred from homology"/>
<evidence type="ECO:0000256" key="2">
    <source>
        <dbReference type="ARBA" id="ARBA00022448"/>
    </source>
</evidence>
<comment type="subcellular location">
    <subcellularLocation>
        <location evidence="1 7">Cell membrane</location>
        <topology evidence="1 7">Multi-pass membrane protein</topology>
    </subcellularLocation>
</comment>
<dbReference type="InterPro" id="IPR000515">
    <property type="entry name" value="MetI-like"/>
</dbReference>
<feature type="transmembrane region" description="Helical" evidence="7">
    <location>
        <begin position="104"/>
        <end position="126"/>
    </location>
</feature>
<dbReference type="PROSITE" id="PS50928">
    <property type="entry name" value="ABC_TM1"/>
    <property type="match status" value="1"/>
</dbReference>
<dbReference type="AlphaFoldDB" id="A0A9X1RH86"/>
<comment type="similarity">
    <text evidence="7">Belongs to the binding-protein-dependent transport system permease family.</text>
</comment>
<evidence type="ECO:0000256" key="5">
    <source>
        <dbReference type="ARBA" id="ARBA00022989"/>
    </source>
</evidence>
<dbReference type="GO" id="GO:0055085">
    <property type="term" value="P:transmembrane transport"/>
    <property type="evidence" value="ECO:0007669"/>
    <property type="project" value="InterPro"/>
</dbReference>
<keyword evidence="4 7" id="KW-0812">Transmembrane</keyword>
<evidence type="ECO:0000256" key="6">
    <source>
        <dbReference type="ARBA" id="ARBA00023136"/>
    </source>
</evidence>
<dbReference type="CDD" id="cd06261">
    <property type="entry name" value="TM_PBP2"/>
    <property type="match status" value="1"/>
</dbReference>
<dbReference type="Pfam" id="PF00528">
    <property type="entry name" value="BPD_transp_1"/>
    <property type="match status" value="1"/>
</dbReference>
<evidence type="ECO:0000256" key="1">
    <source>
        <dbReference type="ARBA" id="ARBA00004651"/>
    </source>
</evidence>
<dbReference type="RefSeq" id="WP_237872111.1">
    <property type="nucleotide sequence ID" value="NZ_JAKLTY010000027.1"/>
</dbReference>
<reference evidence="9" key="1">
    <citation type="submission" date="2022-01" db="EMBL/GenBank/DDBJ databases">
        <title>Genome sequnece data of strain Bradyrhizobium sp. nov.</title>
        <authorList>
            <person name="Zhang J."/>
        </authorList>
    </citation>
    <scope>NUCLEOTIDE SEQUENCE</scope>
    <source>
        <strain evidence="10">WYCCWR 12774</strain>
        <strain evidence="9">WYCCWR 13023</strain>
    </source>
</reference>
<name>A0A9X1RH86_9BRAD</name>
<sequence length="323" mass="34709">MKPSASAAAQMAAVVAEPSAPAGQPAAADFQRGLDERVWRWLTLSPALLLLLALSVLPLVNLFATSFFTVSWSGGHSSFAAAGLNNYRALAGDTLFRAGILNTILFALFAVGGQMLCGFVLALLCTGVTRGRLLYRTIFILPILVPGIVVGAIWKLLLNFDFGLVNQAIALVGIDPLNWLGSANTALASVIFVDIWHWTPFCFLLFLAGLQSLPQDVYEAAKIDGASGWQELTYVTLPMMLPTIMVTFAFRLVLAFKVFDEVYLLTGGGPGTSTQVMSFTLYQRFFREDQTGYGSAMSVAIIFMTCILLSAALAARGRMGAAK</sequence>
<protein>
    <submittedName>
        <fullName evidence="9">Sugar ABC transporter permease</fullName>
    </submittedName>
</protein>
<evidence type="ECO:0000313" key="10">
    <source>
        <dbReference type="EMBL" id="MCG2669967.1"/>
    </source>
</evidence>
<feature type="transmembrane region" description="Helical" evidence="7">
    <location>
        <begin position="133"/>
        <end position="154"/>
    </location>
</feature>
<evidence type="ECO:0000313" key="11">
    <source>
        <dbReference type="Proteomes" id="UP001139012"/>
    </source>
</evidence>
<gene>
    <name evidence="10" type="ORF">L6637_23655</name>
    <name evidence="9" type="ORF">L6654_31780</name>
</gene>
<dbReference type="Gene3D" id="1.10.3720.10">
    <property type="entry name" value="MetI-like"/>
    <property type="match status" value="1"/>
</dbReference>
<evidence type="ECO:0000313" key="12">
    <source>
        <dbReference type="Proteomes" id="UP001139054"/>
    </source>
</evidence>
<feature type="transmembrane region" description="Helical" evidence="7">
    <location>
        <begin position="186"/>
        <end position="210"/>
    </location>
</feature>
<evidence type="ECO:0000256" key="7">
    <source>
        <dbReference type="RuleBase" id="RU363032"/>
    </source>
</evidence>
<dbReference type="SUPFAM" id="SSF161098">
    <property type="entry name" value="MetI-like"/>
    <property type="match status" value="1"/>
</dbReference>
<keyword evidence="6 7" id="KW-0472">Membrane</keyword>
<evidence type="ECO:0000259" key="8">
    <source>
        <dbReference type="PROSITE" id="PS50928"/>
    </source>
</evidence>
<dbReference type="Proteomes" id="UP001139054">
    <property type="component" value="Unassembled WGS sequence"/>
</dbReference>
<dbReference type="InterPro" id="IPR035906">
    <property type="entry name" value="MetI-like_sf"/>
</dbReference>
<dbReference type="Proteomes" id="UP001139012">
    <property type="component" value="Unassembled WGS sequence"/>
</dbReference>
<dbReference type="EMBL" id="JAKLUA010000007">
    <property type="protein sequence ID" value="MCG2669967.1"/>
    <property type="molecule type" value="Genomic_DNA"/>
</dbReference>
<organism evidence="9 12">
    <name type="scientific">Bradyrhizobium zhengyangense</name>
    <dbReference type="NCBI Taxonomy" id="2911009"/>
    <lineage>
        <taxon>Bacteria</taxon>
        <taxon>Pseudomonadati</taxon>
        <taxon>Pseudomonadota</taxon>
        <taxon>Alphaproteobacteria</taxon>
        <taxon>Hyphomicrobiales</taxon>
        <taxon>Nitrobacteraceae</taxon>
        <taxon>Bradyrhizobium</taxon>
    </lineage>
</organism>
<keyword evidence="11" id="KW-1185">Reference proteome</keyword>
<keyword evidence="2 7" id="KW-0813">Transport</keyword>
<accession>A0A9X1RH86</accession>
<keyword evidence="5 7" id="KW-1133">Transmembrane helix</keyword>
<feature type="transmembrane region" description="Helical" evidence="7">
    <location>
        <begin position="231"/>
        <end position="254"/>
    </location>
</feature>
<dbReference type="InterPro" id="IPR051393">
    <property type="entry name" value="ABC_transporter_permease"/>
</dbReference>
<dbReference type="EMBL" id="JAKLTY010000027">
    <property type="protein sequence ID" value="MCG2631218.1"/>
    <property type="molecule type" value="Genomic_DNA"/>
</dbReference>
<feature type="transmembrane region" description="Helical" evidence="7">
    <location>
        <begin position="38"/>
        <end position="60"/>
    </location>
</feature>
<comment type="caution">
    <text evidence="9">The sequence shown here is derived from an EMBL/GenBank/DDBJ whole genome shotgun (WGS) entry which is preliminary data.</text>
</comment>
<evidence type="ECO:0000313" key="9">
    <source>
        <dbReference type="EMBL" id="MCG2631218.1"/>
    </source>
</evidence>
<evidence type="ECO:0000256" key="4">
    <source>
        <dbReference type="ARBA" id="ARBA00022692"/>
    </source>
</evidence>
<feature type="transmembrane region" description="Helical" evidence="7">
    <location>
        <begin position="293"/>
        <end position="315"/>
    </location>
</feature>
<evidence type="ECO:0000256" key="3">
    <source>
        <dbReference type="ARBA" id="ARBA00022475"/>
    </source>
</evidence>
<feature type="domain" description="ABC transmembrane type-1" evidence="8">
    <location>
        <begin position="100"/>
        <end position="314"/>
    </location>
</feature>
<keyword evidence="3" id="KW-1003">Cell membrane</keyword>
<dbReference type="PANTHER" id="PTHR30193">
    <property type="entry name" value="ABC TRANSPORTER PERMEASE PROTEIN"/>
    <property type="match status" value="1"/>
</dbReference>
<dbReference type="GO" id="GO:0005886">
    <property type="term" value="C:plasma membrane"/>
    <property type="evidence" value="ECO:0007669"/>
    <property type="project" value="UniProtKB-SubCell"/>
</dbReference>
<dbReference type="PANTHER" id="PTHR30193:SF37">
    <property type="entry name" value="INNER MEMBRANE ABC TRANSPORTER PERMEASE PROTEIN YCJO"/>
    <property type="match status" value="1"/>
</dbReference>